<feature type="compositionally biased region" description="Basic and acidic residues" evidence="1">
    <location>
        <begin position="135"/>
        <end position="149"/>
    </location>
</feature>
<feature type="compositionally biased region" description="Polar residues" evidence="1">
    <location>
        <begin position="13"/>
        <end position="24"/>
    </location>
</feature>
<accession>R7SMW0</accession>
<sequence length="208" mass="22431">MVRLGLRWMENRSPPTQKAQQLPAQASYRGPSRKARAAFTTLHFLSEIVYRASILATETASRVASRSPLIPRAAHARPAANGSPGKLYNPNSDPIRRPVISAEPDAMSDAASSSYSPRAVPSRAQQPAQTSRGAPDSHRQLFDPRKHDAVLFSSQNRHHAPSAPLTNFPNAGRPTPTPKSSGGWVSASTVVSSRRGTSRSTAAPSWKH</sequence>
<dbReference type="GeneID" id="18839902"/>
<feature type="compositionally biased region" description="Polar residues" evidence="1">
    <location>
        <begin position="123"/>
        <end position="132"/>
    </location>
</feature>
<protein>
    <submittedName>
        <fullName evidence="2">Uncharacterized protein</fullName>
    </submittedName>
</protein>
<feature type="region of interest" description="Disordered" evidence="1">
    <location>
        <begin position="74"/>
        <end position="208"/>
    </location>
</feature>
<feature type="compositionally biased region" description="Low complexity" evidence="1">
    <location>
        <begin position="185"/>
        <end position="208"/>
    </location>
</feature>
<feature type="region of interest" description="Disordered" evidence="1">
    <location>
        <begin position="1"/>
        <end position="29"/>
    </location>
</feature>
<organism evidence="2 3">
    <name type="scientific">Dichomitus squalens (strain LYAD-421)</name>
    <name type="common">Western red white-rot fungus</name>
    <dbReference type="NCBI Taxonomy" id="732165"/>
    <lineage>
        <taxon>Eukaryota</taxon>
        <taxon>Fungi</taxon>
        <taxon>Dikarya</taxon>
        <taxon>Basidiomycota</taxon>
        <taxon>Agaricomycotina</taxon>
        <taxon>Agaricomycetes</taxon>
        <taxon>Polyporales</taxon>
        <taxon>Polyporaceae</taxon>
        <taxon>Dichomitus</taxon>
    </lineage>
</organism>
<evidence type="ECO:0000256" key="1">
    <source>
        <dbReference type="SAM" id="MobiDB-lite"/>
    </source>
</evidence>
<dbReference type="AlphaFoldDB" id="R7SMW0"/>
<proteinExistence type="predicted"/>
<name>R7SMW0_DICSQ</name>
<gene>
    <name evidence="2" type="ORF">DICSQDRAFT_174166</name>
</gene>
<dbReference type="Proteomes" id="UP000053319">
    <property type="component" value="Unassembled WGS sequence"/>
</dbReference>
<dbReference type="EMBL" id="JH719455">
    <property type="protein sequence ID" value="EJF57213.1"/>
    <property type="molecule type" value="Genomic_DNA"/>
</dbReference>
<dbReference type="KEGG" id="dsq:DICSQDRAFT_174166"/>
<dbReference type="RefSeq" id="XP_007370045.1">
    <property type="nucleotide sequence ID" value="XM_007369983.1"/>
</dbReference>
<evidence type="ECO:0000313" key="3">
    <source>
        <dbReference type="Proteomes" id="UP000053319"/>
    </source>
</evidence>
<evidence type="ECO:0000313" key="2">
    <source>
        <dbReference type="EMBL" id="EJF57213.1"/>
    </source>
</evidence>
<feature type="compositionally biased region" description="Low complexity" evidence="1">
    <location>
        <begin position="101"/>
        <end position="119"/>
    </location>
</feature>
<dbReference type="HOGENOM" id="CLU_1320865_0_0_1"/>
<reference evidence="2 3" key="1">
    <citation type="journal article" date="2012" name="Science">
        <title>The Paleozoic origin of enzymatic lignin decomposition reconstructed from 31 fungal genomes.</title>
        <authorList>
            <person name="Floudas D."/>
            <person name="Binder M."/>
            <person name="Riley R."/>
            <person name="Barry K."/>
            <person name="Blanchette R.A."/>
            <person name="Henrissat B."/>
            <person name="Martinez A.T."/>
            <person name="Otillar R."/>
            <person name="Spatafora J.W."/>
            <person name="Yadav J.S."/>
            <person name="Aerts A."/>
            <person name="Benoit I."/>
            <person name="Boyd A."/>
            <person name="Carlson A."/>
            <person name="Copeland A."/>
            <person name="Coutinho P.M."/>
            <person name="de Vries R.P."/>
            <person name="Ferreira P."/>
            <person name="Findley K."/>
            <person name="Foster B."/>
            <person name="Gaskell J."/>
            <person name="Glotzer D."/>
            <person name="Gorecki P."/>
            <person name="Heitman J."/>
            <person name="Hesse C."/>
            <person name="Hori C."/>
            <person name="Igarashi K."/>
            <person name="Jurgens J.A."/>
            <person name="Kallen N."/>
            <person name="Kersten P."/>
            <person name="Kohler A."/>
            <person name="Kuees U."/>
            <person name="Kumar T.K.A."/>
            <person name="Kuo A."/>
            <person name="LaButti K."/>
            <person name="Larrondo L.F."/>
            <person name="Lindquist E."/>
            <person name="Ling A."/>
            <person name="Lombard V."/>
            <person name="Lucas S."/>
            <person name="Lundell T."/>
            <person name="Martin R."/>
            <person name="McLaughlin D.J."/>
            <person name="Morgenstern I."/>
            <person name="Morin E."/>
            <person name="Murat C."/>
            <person name="Nagy L.G."/>
            <person name="Nolan M."/>
            <person name="Ohm R.A."/>
            <person name="Patyshakuliyeva A."/>
            <person name="Rokas A."/>
            <person name="Ruiz-Duenas F.J."/>
            <person name="Sabat G."/>
            <person name="Salamov A."/>
            <person name="Samejima M."/>
            <person name="Schmutz J."/>
            <person name="Slot J.C."/>
            <person name="St John F."/>
            <person name="Stenlid J."/>
            <person name="Sun H."/>
            <person name="Sun S."/>
            <person name="Syed K."/>
            <person name="Tsang A."/>
            <person name="Wiebenga A."/>
            <person name="Young D."/>
            <person name="Pisabarro A."/>
            <person name="Eastwood D.C."/>
            <person name="Martin F."/>
            <person name="Cullen D."/>
            <person name="Grigoriev I.V."/>
            <person name="Hibbett D.S."/>
        </authorList>
    </citation>
    <scope>NUCLEOTIDE SEQUENCE [LARGE SCALE GENOMIC DNA]</scope>
    <source>
        <strain evidence="2 3">LYAD-421 SS1</strain>
    </source>
</reference>